<accession>A0A9P0B3Y4</accession>
<evidence type="ECO:0000256" key="1">
    <source>
        <dbReference type="ARBA" id="ARBA00022723"/>
    </source>
</evidence>
<dbReference type="SMART" id="SM00586">
    <property type="entry name" value="ZnF_DBF"/>
    <property type="match status" value="1"/>
</dbReference>
<feature type="compositionally biased region" description="Polar residues" evidence="4">
    <location>
        <begin position="493"/>
        <end position="509"/>
    </location>
</feature>
<dbReference type="InterPro" id="IPR038545">
    <property type="entry name" value="Znf_DBF_sf"/>
</dbReference>
<evidence type="ECO:0000313" key="7">
    <source>
        <dbReference type="Proteomes" id="UP001154078"/>
    </source>
</evidence>
<dbReference type="Gene3D" id="6.10.250.3410">
    <property type="entry name" value="DBF zinc finger"/>
    <property type="match status" value="1"/>
</dbReference>
<evidence type="ECO:0000259" key="5">
    <source>
        <dbReference type="SMART" id="SM00586"/>
    </source>
</evidence>
<feature type="compositionally biased region" description="Basic residues" evidence="4">
    <location>
        <begin position="870"/>
        <end position="883"/>
    </location>
</feature>
<feature type="compositionally biased region" description="Basic and acidic residues" evidence="4">
    <location>
        <begin position="780"/>
        <end position="792"/>
    </location>
</feature>
<feature type="domain" description="DBF4-type" evidence="5">
    <location>
        <begin position="13"/>
        <end position="61"/>
    </location>
</feature>
<feature type="region of interest" description="Disordered" evidence="4">
    <location>
        <begin position="79"/>
        <end position="168"/>
    </location>
</feature>
<feature type="region of interest" description="Disordered" evidence="4">
    <location>
        <begin position="381"/>
        <end position="408"/>
    </location>
</feature>
<feature type="compositionally biased region" description="Polar residues" evidence="4">
    <location>
        <begin position="295"/>
        <end position="310"/>
    </location>
</feature>
<feature type="compositionally biased region" description="Acidic residues" evidence="4">
    <location>
        <begin position="279"/>
        <end position="292"/>
    </location>
</feature>
<dbReference type="Proteomes" id="UP001154078">
    <property type="component" value="Chromosome 4"/>
</dbReference>
<name>A0A9P0B3Y4_BRAAE</name>
<feature type="region of interest" description="Disordered" evidence="4">
    <location>
        <begin position="271"/>
        <end position="347"/>
    </location>
</feature>
<evidence type="ECO:0000256" key="4">
    <source>
        <dbReference type="SAM" id="MobiDB-lite"/>
    </source>
</evidence>
<protein>
    <recommendedName>
        <fullName evidence="5">DBF4-type domain-containing protein</fullName>
    </recommendedName>
</protein>
<sequence length="883" mass="101415">MTRKTRTRRPRIQSLQSGYCEICHQPYNNLEEHIHSKRHQKLIGDDGAYIAVNGFLSPHSNIETFLNLNIDTALDNGALDPSDISPRPRRRNMPRTRAASVVCERVKPSPLSPAHSEIIGHHHLRSRRNINYMTPPLDEDSLPESDKTDFSPPPTPVDHAQNRELRSSSRILSKLQENQEKDDVWSSGRPKRACINKRRRTSIDERLLADHPKAYYKVEVLSSKLRSSQTRELEVSKAQSLEDKEKGLIVKFKKLRNSELVQLNNEASNFLFPSKKDNSEEEDEEEGGDPDADCANSTVSTTKNDSTLLISSEEDAEEETTSMKFKVEDEASMDSVSSEKRKKKRRTHAEAFINDNHKYYKFEMPGSSSCRLRYQGSYLPPSVDPPLKSPKGNGDCTQPKVEKEEKPEIKKPRLKLADYKFSFERVPRNEQWYSTFRRQDTGEMRFPYFSDFYWDSFIMPYQMNSIQPMDPKKCIQHYVQVKKLLQDPPSCCSDGSTTPDQSVTNSTPSEELHDEDSKISTITTSSTSTLTEDSSEPLMKRNMKRKKMLTMSPSSSKNPRKSPRQHASTLAILSSLIQQRKRKSRSLDDSKTILPCIPEETKEEEPPKVEEKLEEPAEPVRKRKIIVCSRKPRKILKRKPVVKIDYNLLANKIEDEINSTLEEEDNFEEIEQPEDSVDFKNSTVQFSDILTMHDKAFAKEDEKSARRFFNGTPGRKPGRRKKKNKTGWPNKNKRLLKKEQVANPEKEEDNSTIGSCSEQESEEEECERDLPTTDNASIINDKKLSESVEKSDNSVSEKNCDQEAKVLTTNAKQNVEYHPYVCVQKLSNEKILKSRVNVTTSPPAAANATAKQRTSGRRQRRMPGSPKSPRMLRKPRGRWYRER</sequence>
<evidence type="ECO:0000256" key="2">
    <source>
        <dbReference type="ARBA" id="ARBA00022771"/>
    </source>
</evidence>
<gene>
    <name evidence="6" type="ORF">MELIAE_LOCUS7178</name>
</gene>
<dbReference type="OrthoDB" id="21380at2759"/>
<dbReference type="GO" id="GO:0008270">
    <property type="term" value="F:zinc ion binding"/>
    <property type="evidence" value="ECO:0007669"/>
    <property type="project" value="UniProtKB-KW"/>
</dbReference>
<feature type="region of interest" description="Disordered" evidence="4">
    <location>
        <begin position="837"/>
        <end position="883"/>
    </location>
</feature>
<reference evidence="6" key="1">
    <citation type="submission" date="2021-12" db="EMBL/GenBank/DDBJ databases">
        <authorList>
            <person name="King R."/>
        </authorList>
    </citation>
    <scope>NUCLEOTIDE SEQUENCE</scope>
</reference>
<dbReference type="GO" id="GO:0003676">
    <property type="term" value="F:nucleic acid binding"/>
    <property type="evidence" value="ECO:0007669"/>
    <property type="project" value="InterPro"/>
</dbReference>
<feature type="compositionally biased region" description="Basic residues" evidence="4">
    <location>
        <begin position="716"/>
        <end position="736"/>
    </location>
</feature>
<keyword evidence="7" id="KW-1185">Reference proteome</keyword>
<keyword evidence="1" id="KW-0479">Metal-binding</keyword>
<evidence type="ECO:0000256" key="3">
    <source>
        <dbReference type="ARBA" id="ARBA00022833"/>
    </source>
</evidence>
<keyword evidence="2" id="KW-0863">Zinc-finger</keyword>
<proteinExistence type="predicted"/>
<organism evidence="6 7">
    <name type="scientific">Brassicogethes aeneus</name>
    <name type="common">Rape pollen beetle</name>
    <name type="synonym">Meligethes aeneus</name>
    <dbReference type="NCBI Taxonomy" id="1431903"/>
    <lineage>
        <taxon>Eukaryota</taxon>
        <taxon>Metazoa</taxon>
        <taxon>Ecdysozoa</taxon>
        <taxon>Arthropoda</taxon>
        <taxon>Hexapoda</taxon>
        <taxon>Insecta</taxon>
        <taxon>Pterygota</taxon>
        <taxon>Neoptera</taxon>
        <taxon>Endopterygota</taxon>
        <taxon>Coleoptera</taxon>
        <taxon>Polyphaga</taxon>
        <taxon>Cucujiformia</taxon>
        <taxon>Nitidulidae</taxon>
        <taxon>Meligethinae</taxon>
        <taxon>Brassicogethes</taxon>
    </lineage>
</organism>
<dbReference type="Pfam" id="PF07535">
    <property type="entry name" value="zf-DBF"/>
    <property type="match status" value="1"/>
</dbReference>
<keyword evidence="3" id="KW-0862">Zinc</keyword>
<dbReference type="EMBL" id="OV121135">
    <property type="protein sequence ID" value="CAH0555931.1"/>
    <property type="molecule type" value="Genomic_DNA"/>
</dbReference>
<feature type="compositionally biased region" description="Low complexity" evidence="4">
    <location>
        <begin position="519"/>
        <end position="532"/>
    </location>
</feature>
<dbReference type="AlphaFoldDB" id="A0A9P0B3Y4"/>
<feature type="region of interest" description="Disordered" evidence="4">
    <location>
        <begin position="700"/>
        <end position="799"/>
    </location>
</feature>
<evidence type="ECO:0000313" key="6">
    <source>
        <dbReference type="EMBL" id="CAH0555931.1"/>
    </source>
</evidence>
<dbReference type="InterPro" id="IPR006572">
    <property type="entry name" value="Znf_DBF"/>
</dbReference>
<feature type="compositionally biased region" description="Low complexity" evidence="4">
    <location>
        <begin position="839"/>
        <end position="850"/>
    </location>
</feature>
<feature type="region of interest" description="Disordered" evidence="4">
    <location>
        <begin position="489"/>
        <end position="567"/>
    </location>
</feature>